<dbReference type="InterPro" id="IPR036291">
    <property type="entry name" value="NAD(P)-bd_dom_sf"/>
</dbReference>
<dbReference type="Proteomes" id="UP001154282">
    <property type="component" value="Unassembled WGS sequence"/>
</dbReference>
<evidence type="ECO:0000313" key="4">
    <source>
        <dbReference type="Proteomes" id="UP001154282"/>
    </source>
</evidence>
<reference evidence="3" key="1">
    <citation type="submission" date="2022-08" db="EMBL/GenBank/DDBJ databases">
        <authorList>
            <person name="Gutierrez-Valencia J."/>
        </authorList>
    </citation>
    <scope>NUCLEOTIDE SEQUENCE</scope>
</reference>
<evidence type="ECO:0000256" key="1">
    <source>
        <dbReference type="ARBA" id="ARBA00006484"/>
    </source>
</evidence>
<keyword evidence="4" id="KW-1185">Reference proteome</keyword>
<dbReference type="InterPro" id="IPR020904">
    <property type="entry name" value="Sc_DH/Rdtase_CS"/>
</dbReference>
<gene>
    <name evidence="3" type="ORF">LITE_LOCUS23811</name>
</gene>
<name>A0AAV0LGF1_9ROSI</name>
<dbReference type="Pfam" id="PF13561">
    <property type="entry name" value="adh_short_C2"/>
    <property type="match status" value="1"/>
</dbReference>
<evidence type="ECO:0000313" key="3">
    <source>
        <dbReference type="EMBL" id="CAI0433326.1"/>
    </source>
</evidence>
<sequence>MKYRSLKINTTSIAAYTRKNERVAYSSTKGAIVNVMRSLSSKLVGRGIQVNEIVRISFWTSLHVLMMPPERMTTLECEVSMKRAGTIYEIIPSFVFLASRDCSSNVFGIGMVNTCMFGGR</sequence>
<evidence type="ECO:0000256" key="2">
    <source>
        <dbReference type="ARBA" id="ARBA00023002"/>
    </source>
</evidence>
<comment type="caution">
    <text evidence="3">The sequence shown here is derived from an EMBL/GenBank/DDBJ whole genome shotgun (WGS) entry which is preliminary data.</text>
</comment>
<protein>
    <submittedName>
        <fullName evidence="3">Uncharacterized protein</fullName>
    </submittedName>
</protein>
<comment type="similarity">
    <text evidence="1">Belongs to the short-chain dehydrogenases/reductases (SDR) family.</text>
</comment>
<dbReference type="PANTHER" id="PTHR48107">
    <property type="entry name" value="NADPH-DEPENDENT ALDEHYDE REDUCTASE-LIKE PROTEIN, CHLOROPLASTIC-RELATED"/>
    <property type="match status" value="1"/>
</dbReference>
<dbReference type="PRINTS" id="PR00081">
    <property type="entry name" value="GDHRDH"/>
</dbReference>
<proteinExistence type="inferred from homology"/>
<dbReference type="GO" id="GO:0016614">
    <property type="term" value="F:oxidoreductase activity, acting on CH-OH group of donors"/>
    <property type="evidence" value="ECO:0007669"/>
    <property type="project" value="UniProtKB-ARBA"/>
</dbReference>
<dbReference type="AlphaFoldDB" id="A0AAV0LGF1"/>
<dbReference type="EMBL" id="CAMGYJ010000006">
    <property type="protein sequence ID" value="CAI0433326.1"/>
    <property type="molecule type" value="Genomic_DNA"/>
</dbReference>
<dbReference type="InterPro" id="IPR002347">
    <property type="entry name" value="SDR_fam"/>
</dbReference>
<keyword evidence="2" id="KW-0560">Oxidoreductase</keyword>
<organism evidence="3 4">
    <name type="scientific">Linum tenue</name>
    <dbReference type="NCBI Taxonomy" id="586396"/>
    <lineage>
        <taxon>Eukaryota</taxon>
        <taxon>Viridiplantae</taxon>
        <taxon>Streptophyta</taxon>
        <taxon>Embryophyta</taxon>
        <taxon>Tracheophyta</taxon>
        <taxon>Spermatophyta</taxon>
        <taxon>Magnoliopsida</taxon>
        <taxon>eudicotyledons</taxon>
        <taxon>Gunneridae</taxon>
        <taxon>Pentapetalae</taxon>
        <taxon>rosids</taxon>
        <taxon>fabids</taxon>
        <taxon>Malpighiales</taxon>
        <taxon>Linaceae</taxon>
        <taxon>Linum</taxon>
    </lineage>
</organism>
<dbReference type="Gene3D" id="3.40.50.720">
    <property type="entry name" value="NAD(P)-binding Rossmann-like Domain"/>
    <property type="match status" value="1"/>
</dbReference>
<dbReference type="SUPFAM" id="SSF51735">
    <property type="entry name" value="NAD(P)-binding Rossmann-fold domains"/>
    <property type="match status" value="1"/>
</dbReference>
<accession>A0AAV0LGF1</accession>
<dbReference type="PROSITE" id="PS00061">
    <property type="entry name" value="ADH_SHORT"/>
    <property type="match status" value="1"/>
</dbReference>
<dbReference type="PANTHER" id="PTHR48107:SF30">
    <property type="entry name" value="GLUCOSE AND RIBITOL DEHYDROGENASE-LIKE ISOFORM X1"/>
    <property type="match status" value="1"/>
</dbReference>